<dbReference type="CDD" id="cd03784">
    <property type="entry name" value="GT1_Gtf-like"/>
    <property type="match status" value="1"/>
</dbReference>
<dbReference type="Proteomes" id="UP000295578">
    <property type="component" value="Unassembled WGS sequence"/>
</dbReference>
<dbReference type="SUPFAM" id="SSF53756">
    <property type="entry name" value="UDP-Glycosyltransferase/glycogen phosphorylase"/>
    <property type="match status" value="1"/>
</dbReference>
<dbReference type="OrthoDB" id="3253247at2"/>
<keyword evidence="3" id="KW-1185">Reference proteome</keyword>
<name>A0A4R5BGN9_9ACTN</name>
<organism evidence="2 3">
    <name type="scientific">Actinomadura darangshiensis</name>
    <dbReference type="NCBI Taxonomy" id="705336"/>
    <lineage>
        <taxon>Bacteria</taxon>
        <taxon>Bacillati</taxon>
        <taxon>Actinomycetota</taxon>
        <taxon>Actinomycetes</taxon>
        <taxon>Streptosporangiales</taxon>
        <taxon>Thermomonosporaceae</taxon>
        <taxon>Actinomadura</taxon>
    </lineage>
</organism>
<protein>
    <submittedName>
        <fullName evidence="2">Glycosyltransferase</fullName>
    </submittedName>
</protein>
<dbReference type="GO" id="GO:0017000">
    <property type="term" value="P:antibiotic biosynthetic process"/>
    <property type="evidence" value="ECO:0007669"/>
    <property type="project" value="UniProtKB-ARBA"/>
</dbReference>
<comment type="caution">
    <text evidence="2">The sequence shown here is derived from an EMBL/GenBank/DDBJ whole genome shotgun (WGS) entry which is preliminary data.</text>
</comment>
<dbReference type="AlphaFoldDB" id="A0A4R5BGN9"/>
<feature type="domain" description="Erythromycin biosynthesis protein CIII-like C-terminal" evidence="1">
    <location>
        <begin position="283"/>
        <end position="380"/>
    </location>
</feature>
<dbReference type="Pfam" id="PF06722">
    <property type="entry name" value="EryCIII-like_C"/>
    <property type="match status" value="1"/>
</dbReference>
<dbReference type="GO" id="GO:0016758">
    <property type="term" value="F:hexosyltransferase activity"/>
    <property type="evidence" value="ECO:0007669"/>
    <property type="project" value="UniProtKB-ARBA"/>
</dbReference>
<sequence length="393" mass="41408">PYTGLGARLREAGHEVAIAAHEPLGGLVGERGLEFRALPMDLRDELTSAKGGRALGTSPLATARFARMYAAHWSDMADATLEAAKGADLLLLSAMGWLGIHVAEGLGIPSMGVYLQPLDPTRAFPPAMIGTRSLGGPGNRAAAKALRVAGQFPFRKVVKDLRERLDLPPIGPAALFRRLDRTHWPVQYGFSPTVVPRPADWPRNRDVAGYWWPEPVAGWRPPGDLVEFVESGPPPVFVGFGSMNVGDGTRLGERVADGLRRAGVRGVVQAGWGDLAAGAGEDILPVGDVPHEWLFPRMAAVVHHGGAGTTAAGLRAGVPTITVPVAADQPFWASRVTALGAGPKPIPLRRLSADILAAAIGETAAHRERAREIAGRIAGEDGAAPVLEAIARL</sequence>
<dbReference type="FunFam" id="3.40.50.2000:FF:000009">
    <property type="entry name" value="Sterol 3-beta-glucosyltransferase UGT80A2"/>
    <property type="match status" value="1"/>
</dbReference>
<reference evidence="2 3" key="1">
    <citation type="submission" date="2019-03" db="EMBL/GenBank/DDBJ databases">
        <title>Draft genome sequences of novel Actinobacteria.</title>
        <authorList>
            <person name="Sahin N."/>
            <person name="Ay H."/>
            <person name="Saygin H."/>
        </authorList>
    </citation>
    <scope>NUCLEOTIDE SEQUENCE [LARGE SCALE GENOMIC DNA]</scope>
    <source>
        <strain evidence="2 3">DSM 45941</strain>
    </source>
</reference>
<dbReference type="InterPro" id="IPR002213">
    <property type="entry name" value="UDP_glucos_trans"/>
</dbReference>
<keyword evidence="2" id="KW-0808">Transferase</keyword>
<accession>A0A4R5BGN9</accession>
<proteinExistence type="predicted"/>
<dbReference type="InterPro" id="IPR050426">
    <property type="entry name" value="Glycosyltransferase_28"/>
</dbReference>
<gene>
    <name evidence="2" type="ORF">E1293_10760</name>
</gene>
<dbReference type="GO" id="GO:0008194">
    <property type="term" value="F:UDP-glycosyltransferase activity"/>
    <property type="evidence" value="ECO:0007669"/>
    <property type="project" value="InterPro"/>
</dbReference>
<evidence type="ECO:0000313" key="2">
    <source>
        <dbReference type="EMBL" id="TDD85581.1"/>
    </source>
</evidence>
<evidence type="ECO:0000259" key="1">
    <source>
        <dbReference type="Pfam" id="PF06722"/>
    </source>
</evidence>
<dbReference type="EMBL" id="SMKY01000035">
    <property type="protein sequence ID" value="TDD85581.1"/>
    <property type="molecule type" value="Genomic_DNA"/>
</dbReference>
<dbReference type="PANTHER" id="PTHR48050">
    <property type="entry name" value="STEROL 3-BETA-GLUCOSYLTRANSFERASE"/>
    <property type="match status" value="1"/>
</dbReference>
<dbReference type="RefSeq" id="WP_132196508.1">
    <property type="nucleotide sequence ID" value="NZ_SMKY01000035.1"/>
</dbReference>
<dbReference type="PANTHER" id="PTHR48050:SF13">
    <property type="entry name" value="STEROL 3-BETA-GLUCOSYLTRANSFERASE UGT80A2"/>
    <property type="match status" value="1"/>
</dbReference>
<feature type="non-terminal residue" evidence="2">
    <location>
        <position position="1"/>
    </location>
</feature>
<evidence type="ECO:0000313" key="3">
    <source>
        <dbReference type="Proteomes" id="UP000295578"/>
    </source>
</evidence>
<dbReference type="Gene3D" id="3.40.50.2000">
    <property type="entry name" value="Glycogen Phosphorylase B"/>
    <property type="match status" value="2"/>
</dbReference>
<dbReference type="InterPro" id="IPR010610">
    <property type="entry name" value="EryCIII-like_C"/>
</dbReference>